<evidence type="ECO:0000256" key="1">
    <source>
        <dbReference type="SAM" id="MobiDB-lite"/>
    </source>
</evidence>
<dbReference type="GeneID" id="11508841"/>
<feature type="compositionally biased region" description="Basic residues" evidence="1">
    <location>
        <begin position="123"/>
        <end position="134"/>
    </location>
</feature>
<organism evidence="2 3">
    <name type="scientific">Thermothelomyces thermophilus (strain ATCC 42464 / BCRC 31852 / DSM 1799)</name>
    <name type="common">Sporotrichum thermophile</name>
    <dbReference type="NCBI Taxonomy" id="573729"/>
    <lineage>
        <taxon>Eukaryota</taxon>
        <taxon>Fungi</taxon>
        <taxon>Dikarya</taxon>
        <taxon>Ascomycota</taxon>
        <taxon>Pezizomycotina</taxon>
        <taxon>Sordariomycetes</taxon>
        <taxon>Sordariomycetidae</taxon>
        <taxon>Sordariales</taxon>
        <taxon>Chaetomiaceae</taxon>
        <taxon>Thermothelomyces</taxon>
    </lineage>
</organism>
<evidence type="ECO:0000313" key="3">
    <source>
        <dbReference type="Proteomes" id="UP000007322"/>
    </source>
</evidence>
<reference evidence="2 3" key="1">
    <citation type="journal article" date="2011" name="Nat. Biotechnol.">
        <title>Comparative genomic analysis of the thermophilic biomass-degrading fungi Myceliophthora thermophila and Thielavia terrestris.</title>
        <authorList>
            <person name="Berka R.M."/>
            <person name="Grigoriev I.V."/>
            <person name="Otillar R."/>
            <person name="Salamov A."/>
            <person name="Grimwood J."/>
            <person name="Reid I."/>
            <person name="Ishmael N."/>
            <person name="John T."/>
            <person name="Darmond C."/>
            <person name="Moisan M.-C."/>
            <person name="Henrissat B."/>
            <person name="Coutinho P.M."/>
            <person name="Lombard V."/>
            <person name="Natvig D.O."/>
            <person name="Lindquist E."/>
            <person name="Schmutz J."/>
            <person name="Lucas S."/>
            <person name="Harris P."/>
            <person name="Powlowski J."/>
            <person name="Bellemare A."/>
            <person name="Taylor D."/>
            <person name="Butler G."/>
            <person name="de Vries R.P."/>
            <person name="Allijn I.E."/>
            <person name="van den Brink J."/>
            <person name="Ushinsky S."/>
            <person name="Storms R."/>
            <person name="Powell A.J."/>
            <person name="Paulsen I.T."/>
            <person name="Elbourne L.D.H."/>
            <person name="Baker S.E."/>
            <person name="Magnuson J."/>
            <person name="LaBoissiere S."/>
            <person name="Clutterbuck A.J."/>
            <person name="Martinez D."/>
            <person name="Wogulis M."/>
            <person name="de Leon A.L."/>
            <person name="Rey M.W."/>
            <person name="Tsang A."/>
        </authorList>
    </citation>
    <scope>NUCLEOTIDE SEQUENCE [LARGE SCALE GENOMIC DNA]</scope>
    <source>
        <strain evidence="3">ATCC 42464 / BCRC 31852 / DSM 1799</strain>
    </source>
</reference>
<keyword evidence="3" id="KW-1185">Reference proteome</keyword>
<feature type="region of interest" description="Disordered" evidence="1">
    <location>
        <begin position="122"/>
        <end position="143"/>
    </location>
</feature>
<dbReference type="VEuPathDB" id="FungiDB:MYCTH_2296438"/>
<accession>G2Q1U5</accession>
<proteinExistence type="predicted"/>
<dbReference type="AlphaFoldDB" id="G2Q1U5"/>
<dbReference type="RefSeq" id="XP_003659422.1">
    <property type="nucleotide sequence ID" value="XM_003659374.1"/>
</dbReference>
<name>G2Q1U5_THET4</name>
<dbReference type="HOGENOM" id="CLU_1807553_0_0_1"/>
<sequence length="143" mass="16308">MVDNTRTRSIIPGTGTDRDDAQSALAGAPPGPLPPWADYREHDLLVVDIYSSIYGDRLSLDFYRVRTQIPNHWTGGWQTSASQYHGEPRPYTHNAYYPAHNHPAGHAYEHHANDVHAATDRAHHQHMYPHHHSSYQHYPEVSL</sequence>
<dbReference type="EMBL" id="CP003002">
    <property type="protein sequence ID" value="AEO54177.1"/>
    <property type="molecule type" value="Genomic_DNA"/>
</dbReference>
<protein>
    <submittedName>
        <fullName evidence="2">Uncharacterized protein</fullName>
    </submittedName>
</protein>
<evidence type="ECO:0000313" key="2">
    <source>
        <dbReference type="EMBL" id="AEO54177.1"/>
    </source>
</evidence>
<dbReference type="Proteomes" id="UP000007322">
    <property type="component" value="Chromosome 1"/>
</dbReference>
<dbReference type="KEGG" id="mtm:MYCTH_2296438"/>
<dbReference type="InParanoid" id="G2Q1U5"/>
<dbReference type="eggNOG" id="ENOG502RJZX">
    <property type="taxonomic scope" value="Eukaryota"/>
</dbReference>
<gene>
    <name evidence="2" type="ORF">MYCTH_2296438</name>
</gene>
<feature type="region of interest" description="Disordered" evidence="1">
    <location>
        <begin position="1"/>
        <end position="33"/>
    </location>
</feature>